<evidence type="ECO:0000313" key="1">
    <source>
        <dbReference type="EMBL" id="JAS02771.1"/>
    </source>
</evidence>
<proteinExistence type="predicted"/>
<organism evidence="1">
    <name type="scientific">Triatoma infestans</name>
    <name type="common">Assassin bug</name>
    <dbReference type="NCBI Taxonomy" id="30076"/>
    <lineage>
        <taxon>Eukaryota</taxon>
        <taxon>Metazoa</taxon>
        <taxon>Ecdysozoa</taxon>
        <taxon>Arthropoda</taxon>
        <taxon>Hexapoda</taxon>
        <taxon>Insecta</taxon>
        <taxon>Pterygota</taxon>
        <taxon>Neoptera</taxon>
        <taxon>Paraneoptera</taxon>
        <taxon>Hemiptera</taxon>
        <taxon>Heteroptera</taxon>
        <taxon>Panheteroptera</taxon>
        <taxon>Cimicomorpha</taxon>
        <taxon>Reduviidae</taxon>
        <taxon>Triatominae</taxon>
        <taxon>Triatoma</taxon>
    </lineage>
</organism>
<accession>A0A161ME52</accession>
<dbReference type="EMBL" id="GEMB01000349">
    <property type="protein sequence ID" value="JAS02772.1"/>
    <property type="molecule type" value="Transcribed_RNA"/>
</dbReference>
<sequence>MLKILILKCMIM</sequence>
<protein>
    <submittedName>
        <fullName evidence="1">Alpha protein</fullName>
    </submittedName>
</protein>
<name>A0A161ME52_TRIIF</name>
<reference evidence="1" key="2">
    <citation type="journal article" date="2017" name="J. Med. Entomol.">
        <title>Transcriptome Analysis of the Triatoma infestans (Hemiptera: Reduviidae) Integument.</title>
        <authorList>
            <person name="Calderon-Fernandez G.M."/>
            <person name="Moriconi D.E."/>
            <person name="Dulbecco A.B."/>
            <person name="Juarez M.P."/>
        </authorList>
    </citation>
    <scope>NUCLEOTIDE SEQUENCE</scope>
    <source>
        <strain evidence="1">Int1</strain>
        <tissue evidence="1">Integument</tissue>
    </source>
</reference>
<reference evidence="1" key="1">
    <citation type="submission" date="2016-04" db="EMBL/GenBank/DDBJ databases">
        <authorList>
            <person name="Calderon-Fernandez G.M.Sr."/>
        </authorList>
    </citation>
    <scope>NUCLEOTIDE SEQUENCE</scope>
    <source>
        <strain evidence="1">Int1</strain>
        <tissue evidence="1">Integument</tissue>
    </source>
</reference>
<dbReference type="EMBL" id="GEMB01000350">
    <property type="protein sequence ID" value="JAS02771.1"/>
    <property type="molecule type" value="Transcribed_RNA"/>
</dbReference>